<evidence type="ECO:0000313" key="3">
    <source>
        <dbReference type="Proteomes" id="UP000276215"/>
    </source>
</evidence>
<accession>A0A3N4J9V2</accession>
<keyword evidence="3" id="KW-1185">Reference proteome</keyword>
<protein>
    <recommendedName>
        <fullName evidence="1">F-box domain-containing protein</fullName>
    </recommendedName>
</protein>
<dbReference type="OrthoDB" id="2687876at2759"/>
<proteinExistence type="predicted"/>
<dbReference type="AlphaFoldDB" id="A0A3N4J9V2"/>
<reference evidence="2 3" key="1">
    <citation type="journal article" date="2018" name="Nat. Ecol. Evol.">
        <title>Pezizomycetes genomes reveal the molecular basis of ectomycorrhizal truffle lifestyle.</title>
        <authorList>
            <person name="Murat C."/>
            <person name="Payen T."/>
            <person name="Noel B."/>
            <person name="Kuo A."/>
            <person name="Morin E."/>
            <person name="Chen J."/>
            <person name="Kohler A."/>
            <person name="Krizsan K."/>
            <person name="Balestrini R."/>
            <person name="Da Silva C."/>
            <person name="Montanini B."/>
            <person name="Hainaut M."/>
            <person name="Levati E."/>
            <person name="Barry K.W."/>
            <person name="Belfiori B."/>
            <person name="Cichocki N."/>
            <person name="Clum A."/>
            <person name="Dockter R.B."/>
            <person name="Fauchery L."/>
            <person name="Guy J."/>
            <person name="Iotti M."/>
            <person name="Le Tacon F."/>
            <person name="Lindquist E.A."/>
            <person name="Lipzen A."/>
            <person name="Malagnac F."/>
            <person name="Mello A."/>
            <person name="Molinier V."/>
            <person name="Miyauchi S."/>
            <person name="Poulain J."/>
            <person name="Riccioni C."/>
            <person name="Rubini A."/>
            <person name="Sitrit Y."/>
            <person name="Splivallo R."/>
            <person name="Traeger S."/>
            <person name="Wang M."/>
            <person name="Zifcakova L."/>
            <person name="Wipf D."/>
            <person name="Zambonelli A."/>
            <person name="Paolocci F."/>
            <person name="Nowrousian M."/>
            <person name="Ottonello S."/>
            <person name="Baldrian P."/>
            <person name="Spatafora J.W."/>
            <person name="Henrissat B."/>
            <person name="Nagy L.G."/>
            <person name="Aury J.M."/>
            <person name="Wincker P."/>
            <person name="Grigoriev I.V."/>
            <person name="Bonfante P."/>
            <person name="Martin F.M."/>
        </authorList>
    </citation>
    <scope>NUCLEOTIDE SEQUENCE [LARGE SCALE GENOMIC DNA]</scope>
    <source>
        <strain evidence="2 3">120613-1</strain>
    </source>
</reference>
<gene>
    <name evidence="2" type="ORF">L873DRAFT_1813557</name>
</gene>
<evidence type="ECO:0000259" key="1">
    <source>
        <dbReference type="Pfam" id="PF00646"/>
    </source>
</evidence>
<dbReference type="EMBL" id="ML120431">
    <property type="protein sequence ID" value="RPA94975.1"/>
    <property type="molecule type" value="Genomic_DNA"/>
</dbReference>
<dbReference type="Proteomes" id="UP000276215">
    <property type="component" value="Unassembled WGS sequence"/>
</dbReference>
<name>A0A3N4J9V2_9PEZI</name>
<dbReference type="STRING" id="1336337.A0A3N4J9V2"/>
<dbReference type="InterPro" id="IPR001810">
    <property type="entry name" value="F-box_dom"/>
</dbReference>
<organism evidence="2 3">
    <name type="scientific">Choiromyces venosus 120613-1</name>
    <dbReference type="NCBI Taxonomy" id="1336337"/>
    <lineage>
        <taxon>Eukaryota</taxon>
        <taxon>Fungi</taxon>
        <taxon>Dikarya</taxon>
        <taxon>Ascomycota</taxon>
        <taxon>Pezizomycotina</taxon>
        <taxon>Pezizomycetes</taxon>
        <taxon>Pezizales</taxon>
        <taxon>Tuberaceae</taxon>
        <taxon>Choiromyces</taxon>
    </lineage>
</organism>
<sequence length="436" mass="47696">MAYKSSDGDNHTMSSSTYYTPSDNFEILHLLSFRRTKLHDAVLSPAKLRQNCSLDHDRTTLTPPTSSTYPFPPGLGDLSAFLPLEIINEILLFLDISSLLTFGQTNTTALATINALPEYRAIITHAPDVVRAYLATNLSSHTNTHQVFQALTSKLCSYCNSFGAFIFLLECRRVCWHCHTQDPELLPICRGLAAVSFGVSPEALAGLPALRPVSGTYTLRGIHCSLARDPTPLVSRAAARRLAVKIHGSENAVGAFVGAQRESQLSSYRIQRAVFNNIHTLPYSYPAVNNRAPSEPTYYADKDNKDDDVRRYQGVAPLPVLNPRTGMLEHGVCCVGCDVAYSKAPTVAHYIPFGRVAWLRRKHEMFGEAGGFLEHFFRCEQARSIWEAWKEKGVVVPAPEGYGGGHGGGIEVYGEMLGLLQAQLTGAIAEGIVGGL</sequence>
<feature type="domain" description="F-box" evidence="1">
    <location>
        <begin position="82"/>
        <end position="115"/>
    </location>
</feature>
<dbReference type="Pfam" id="PF00646">
    <property type="entry name" value="F-box"/>
    <property type="match status" value="1"/>
</dbReference>
<evidence type="ECO:0000313" key="2">
    <source>
        <dbReference type="EMBL" id="RPA94975.1"/>
    </source>
</evidence>